<comment type="similarity">
    <text evidence="5">Belongs to the ABC-2 integral membrane protein family.</text>
</comment>
<keyword evidence="2 5" id="KW-0812">Transmembrane</keyword>
<dbReference type="Proteomes" id="UP000004525">
    <property type="component" value="Unassembled WGS sequence"/>
</dbReference>
<dbReference type="EMBL" id="ACIZ01000024">
    <property type="protein sequence ID" value="EEN81182.1"/>
    <property type="molecule type" value="Genomic_DNA"/>
</dbReference>
<dbReference type="InterPro" id="IPR000412">
    <property type="entry name" value="ABC_2_transport"/>
</dbReference>
<feature type="transmembrane region" description="Helical" evidence="5">
    <location>
        <begin position="117"/>
        <end position="137"/>
    </location>
</feature>
<protein>
    <recommendedName>
        <fullName evidence="5">Transport permease protein</fullName>
    </recommendedName>
</protein>
<name>C2JUV9_LACRM</name>
<dbReference type="InterPro" id="IPR051784">
    <property type="entry name" value="Nod_factor_ABC_transporter"/>
</dbReference>
<dbReference type="GO" id="GO:0140359">
    <property type="term" value="F:ABC-type transporter activity"/>
    <property type="evidence" value="ECO:0007669"/>
    <property type="project" value="InterPro"/>
</dbReference>
<dbReference type="PANTHER" id="PTHR43229">
    <property type="entry name" value="NODULATION PROTEIN J"/>
    <property type="match status" value="1"/>
</dbReference>
<keyword evidence="5" id="KW-0813">Transport</keyword>
<sequence>MRGGKILNKLKIKGIGHVIYRDWMSFKKLFKISIFPNLFDPILYLVAMGLGLGSFVGQVDGMPYLKFITLGLIAGTAMNASNNESTVNAYIQMHLDKTYYEMSTGPISLPDIIVGQAIWAGIRSVIFGTLFMLVALLMGTISSFWAMLIPMVLFITGTLFGFLGLAFTLMAPSRDYLNYYTMLVIQPMFMFSNTFFPLSHVASWLKQVGWFSPLTHAVGLIRGLADGNLSGQLANLVWLFVVLLIIALIPINLVEKKLVY</sequence>
<evidence type="ECO:0000256" key="2">
    <source>
        <dbReference type="ARBA" id="ARBA00022692"/>
    </source>
</evidence>
<evidence type="ECO:0000256" key="4">
    <source>
        <dbReference type="ARBA" id="ARBA00023136"/>
    </source>
</evidence>
<keyword evidence="5" id="KW-1003">Cell membrane</keyword>
<dbReference type="AlphaFoldDB" id="C2JUV9"/>
<feature type="transmembrane region" description="Helical" evidence="5">
    <location>
        <begin position="34"/>
        <end position="56"/>
    </location>
</feature>
<gene>
    <name evidence="7" type="ORF">HMPREF0539_0693</name>
</gene>
<comment type="subcellular location">
    <subcellularLocation>
        <location evidence="5">Cell membrane</location>
        <topology evidence="5">Multi-pass membrane protein</topology>
    </subcellularLocation>
    <subcellularLocation>
        <location evidence="1">Membrane</location>
        <topology evidence="1">Multi-pass membrane protein</topology>
    </subcellularLocation>
</comment>
<dbReference type="InterPro" id="IPR013525">
    <property type="entry name" value="ABC2_TM"/>
</dbReference>
<dbReference type="PRINTS" id="PR00164">
    <property type="entry name" value="ABC2TRNSPORT"/>
</dbReference>
<keyword evidence="8" id="KW-1185">Reference proteome</keyword>
<dbReference type="Pfam" id="PF01061">
    <property type="entry name" value="ABC2_membrane"/>
    <property type="match status" value="1"/>
</dbReference>
<comment type="caution">
    <text evidence="7">The sequence shown here is derived from an EMBL/GenBank/DDBJ whole genome shotgun (WGS) entry which is preliminary data.</text>
</comment>
<dbReference type="PROSITE" id="PS51012">
    <property type="entry name" value="ABC_TM2"/>
    <property type="match status" value="1"/>
</dbReference>
<evidence type="ECO:0000259" key="6">
    <source>
        <dbReference type="PROSITE" id="PS51012"/>
    </source>
</evidence>
<keyword evidence="3 5" id="KW-1133">Transmembrane helix</keyword>
<evidence type="ECO:0000313" key="8">
    <source>
        <dbReference type="Proteomes" id="UP000004525"/>
    </source>
</evidence>
<feature type="transmembrane region" description="Helical" evidence="5">
    <location>
        <begin position="144"/>
        <end position="171"/>
    </location>
</feature>
<proteinExistence type="inferred from homology"/>
<organism evidence="7 8">
    <name type="scientific">Lacticaseibacillus rhamnosus (strain LMS2-1)</name>
    <dbReference type="NCBI Taxonomy" id="525361"/>
    <lineage>
        <taxon>Bacteria</taxon>
        <taxon>Bacillati</taxon>
        <taxon>Bacillota</taxon>
        <taxon>Bacilli</taxon>
        <taxon>Lactobacillales</taxon>
        <taxon>Lactobacillaceae</taxon>
        <taxon>Lacticaseibacillus</taxon>
    </lineage>
</organism>
<reference evidence="7" key="1">
    <citation type="submission" date="2009-01" db="EMBL/GenBank/DDBJ databases">
        <authorList>
            <person name="Qin X."/>
            <person name="Bachman B."/>
            <person name="Battles P."/>
            <person name="Bell A."/>
            <person name="Bess C."/>
            <person name="Bickham C."/>
            <person name="Chaboub L."/>
            <person name="Chen D."/>
            <person name="Coyle M."/>
            <person name="Deiros D.R."/>
            <person name="Dinh H."/>
            <person name="Forbes L."/>
            <person name="Fowler G."/>
            <person name="Francisco L."/>
            <person name="Fu Q."/>
            <person name="Gubbala S."/>
            <person name="Hale W."/>
            <person name="Han Y."/>
            <person name="Hemphill L."/>
            <person name="Highlander S.K."/>
            <person name="Hirani K."/>
            <person name="Hogues M."/>
            <person name="Jackson L."/>
            <person name="Jakkamsetti A."/>
            <person name="Javaid M."/>
            <person name="Jiang H."/>
            <person name="Korchina V."/>
            <person name="Kovar C."/>
            <person name="Lara F."/>
            <person name="Lee S."/>
            <person name="Mata R."/>
            <person name="Mathew T."/>
            <person name="Moen C."/>
            <person name="Morales K."/>
            <person name="Munidasa M."/>
            <person name="Nazareth L."/>
            <person name="Ngo R."/>
            <person name="Nguyen L."/>
            <person name="Okwuonu G."/>
            <person name="Ongeri F."/>
            <person name="Patil S."/>
            <person name="Petrosino J."/>
            <person name="Pham C."/>
            <person name="Pham P."/>
            <person name="Pu L.-L."/>
            <person name="Puazo M."/>
            <person name="Raj R."/>
            <person name="Reid J."/>
            <person name="Rouhana J."/>
            <person name="Saada N."/>
            <person name="Shang Y."/>
            <person name="Simmons D."/>
            <person name="Thornton R."/>
            <person name="Warren J."/>
            <person name="Weissenberger G."/>
            <person name="Zhang J."/>
            <person name="Zhang L."/>
            <person name="Zhou C."/>
            <person name="Zhu D."/>
            <person name="Muzny D."/>
            <person name="Worley K."/>
            <person name="Gibbs R."/>
        </authorList>
    </citation>
    <scope>NUCLEOTIDE SEQUENCE [LARGE SCALE GENOMIC DNA]</scope>
    <source>
        <strain evidence="7">LMS2-1</strain>
    </source>
</reference>
<feature type="domain" description="ABC transmembrane type-2" evidence="6">
    <location>
        <begin position="32"/>
        <end position="257"/>
    </location>
</feature>
<evidence type="ECO:0000313" key="7">
    <source>
        <dbReference type="EMBL" id="EEN81182.1"/>
    </source>
</evidence>
<comment type="caution">
    <text evidence="5">Lacks conserved residue(s) required for the propagation of feature annotation.</text>
</comment>
<keyword evidence="4 5" id="KW-0472">Membrane</keyword>
<accession>C2JUV9</accession>
<dbReference type="HOGENOM" id="CLU_039483_3_1_9"/>
<dbReference type="PANTHER" id="PTHR43229:SF2">
    <property type="entry name" value="NODULATION PROTEIN J"/>
    <property type="match status" value="1"/>
</dbReference>
<dbReference type="PIRSF" id="PIRSF006648">
    <property type="entry name" value="DrrB"/>
    <property type="match status" value="1"/>
</dbReference>
<feature type="transmembrane region" description="Helical" evidence="5">
    <location>
        <begin position="237"/>
        <end position="254"/>
    </location>
</feature>
<dbReference type="InterPro" id="IPR047817">
    <property type="entry name" value="ABC2_TM_bact-type"/>
</dbReference>
<evidence type="ECO:0000256" key="3">
    <source>
        <dbReference type="ARBA" id="ARBA00022989"/>
    </source>
</evidence>
<dbReference type="GO" id="GO:0043190">
    <property type="term" value="C:ATP-binding cassette (ABC) transporter complex"/>
    <property type="evidence" value="ECO:0007669"/>
    <property type="project" value="InterPro"/>
</dbReference>
<evidence type="ECO:0000256" key="1">
    <source>
        <dbReference type="ARBA" id="ARBA00004141"/>
    </source>
</evidence>
<evidence type="ECO:0000256" key="5">
    <source>
        <dbReference type="RuleBase" id="RU361157"/>
    </source>
</evidence>
<feature type="transmembrane region" description="Helical" evidence="5">
    <location>
        <begin position="177"/>
        <end position="196"/>
    </location>
</feature>